<dbReference type="InterPro" id="IPR006597">
    <property type="entry name" value="Sel1-like"/>
</dbReference>
<dbReference type="SUPFAM" id="SSF81901">
    <property type="entry name" value="HCP-like"/>
    <property type="match status" value="1"/>
</dbReference>
<gene>
    <name evidence="1" type="ORF">JonanDRAFT_1386</name>
</gene>
<dbReference type="Proteomes" id="UP000003806">
    <property type="component" value="Chromosome"/>
</dbReference>
<sequence>MYELGIGVPKDRTKAAELCVKSAEGNDSDAQIHLSVMYYSGDGVPQDMTRTYYWACRALLAGNKKADNLKKRAEERLEAETVGVLASQAQEDHRLAQAQTR</sequence>
<protein>
    <submittedName>
        <fullName evidence="1">Sel1 repeat protein</fullName>
    </submittedName>
</protein>
<dbReference type="InterPro" id="IPR052945">
    <property type="entry name" value="Mitotic_Regulator"/>
</dbReference>
<reference evidence="1 2" key="1">
    <citation type="submission" date="2011-11" db="EMBL/GenBank/DDBJ databases">
        <title>The Noncontiguous Finished genome of Jonquetella anthropi DSM 22815.</title>
        <authorList>
            <consortium name="US DOE Joint Genome Institute (JGI-PGF)"/>
            <person name="Lucas S."/>
            <person name="Copeland A."/>
            <person name="Lapidus A."/>
            <person name="Glavina del Rio T."/>
            <person name="Dalin E."/>
            <person name="Tice H."/>
            <person name="Bruce D."/>
            <person name="Goodwin L."/>
            <person name="Pitluck S."/>
            <person name="Peters L."/>
            <person name="Mikhailova N."/>
            <person name="Held B."/>
            <person name="Kyrpides N."/>
            <person name="Mavromatis K."/>
            <person name="Ivanova N."/>
            <person name="Markowitz V."/>
            <person name="Cheng J.-F."/>
            <person name="Hugenholtz P."/>
            <person name="Woyke T."/>
            <person name="Wu D."/>
            <person name="Gronow S."/>
            <person name="Wellnitz S."/>
            <person name="Brambilla E."/>
            <person name="Klenk H.-P."/>
            <person name="Eisen J.A."/>
        </authorList>
    </citation>
    <scope>NUCLEOTIDE SEQUENCE [LARGE SCALE GENOMIC DNA]</scope>
    <source>
        <strain evidence="1 2">DSM 22815</strain>
    </source>
</reference>
<proteinExistence type="predicted"/>
<dbReference type="SMART" id="SM00671">
    <property type="entry name" value="SEL1"/>
    <property type="match status" value="2"/>
</dbReference>
<dbReference type="AlphaFoldDB" id="H0UIK5"/>
<dbReference type="InterPro" id="IPR011990">
    <property type="entry name" value="TPR-like_helical_dom_sf"/>
</dbReference>
<dbReference type="Gene3D" id="1.25.40.10">
    <property type="entry name" value="Tetratricopeptide repeat domain"/>
    <property type="match status" value="1"/>
</dbReference>
<dbReference type="eggNOG" id="COG0790">
    <property type="taxonomic scope" value="Bacteria"/>
</dbReference>
<dbReference type="STRING" id="885272.JonanDRAFT_1386"/>
<dbReference type="PANTHER" id="PTHR43628">
    <property type="entry name" value="ACTIVATOR OF C KINASE PROTEIN 1-RELATED"/>
    <property type="match status" value="1"/>
</dbReference>
<name>H0UIK5_9BACT</name>
<dbReference type="Pfam" id="PF08238">
    <property type="entry name" value="Sel1"/>
    <property type="match status" value="2"/>
</dbReference>
<organism evidence="1 2">
    <name type="scientific">Jonquetella anthropi DSM 22815</name>
    <dbReference type="NCBI Taxonomy" id="885272"/>
    <lineage>
        <taxon>Bacteria</taxon>
        <taxon>Thermotogati</taxon>
        <taxon>Synergistota</taxon>
        <taxon>Synergistia</taxon>
        <taxon>Synergistales</taxon>
        <taxon>Dethiosulfovibrionaceae</taxon>
        <taxon>Jonquetella</taxon>
    </lineage>
</organism>
<evidence type="ECO:0000313" key="1">
    <source>
        <dbReference type="EMBL" id="EHM13750.1"/>
    </source>
</evidence>
<dbReference type="HOGENOM" id="CLU_2287717_0_0_0"/>
<keyword evidence="2" id="KW-1185">Reference proteome</keyword>
<accession>H0UIK5</accession>
<evidence type="ECO:0000313" key="2">
    <source>
        <dbReference type="Proteomes" id="UP000003806"/>
    </source>
</evidence>
<dbReference type="PANTHER" id="PTHR43628:SF1">
    <property type="entry name" value="CHITIN SYNTHASE REGULATORY FACTOR 2-RELATED"/>
    <property type="match status" value="1"/>
</dbReference>
<dbReference type="OrthoDB" id="2015215at2"/>
<dbReference type="EMBL" id="CM001376">
    <property type="protein sequence ID" value="EHM13750.1"/>
    <property type="molecule type" value="Genomic_DNA"/>
</dbReference>